<dbReference type="InterPro" id="IPR008978">
    <property type="entry name" value="HSP20-like_chaperone"/>
</dbReference>
<comment type="caution">
    <text evidence="2">The sequence shown here is derived from an EMBL/GenBank/DDBJ whole genome shotgun (WGS) entry which is preliminary data.</text>
</comment>
<sequence length="63" mass="6949">MHRSIIKGDSKILLDAGVCTRSFYVGDVTPEDVKAKYKSGVLTIVLPKKEQKKLNSTSKIAIE</sequence>
<dbReference type="RefSeq" id="WP_262432631.1">
    <property type="nucleotide sequence ID" value="NZ_JACRTE010000021.1"/>
</dbReference>
<keyword evidence="3" id="KW-1185">Reference proteome</keyword>
<dbReference type="InterPro" id="IPR002068">
    <property type="entry name" value="A-crystallin/Hsp20_dom"/>
</dbReference>
<evidence type="ECO:0000313" key="2">
    <source>
        <dbReference type="EMBL" id="MBC8597322.1"/>
    </source>
</evidence>
<dbReference type="Proteomes" id="UP000647416">
    <property type="component" value="Unassembled WGS sequence"/>
</dbReference>
<evidence type="ECO:0000313" key="3">
    <source>
        <dbReference type="Proteomes" id="UP000647416"/>
    </source>
</evidence>
<dbReference type="Gene3D" id="2.60.40.790">
    <property type="match status" value="1"/>
</dbReference>
<reference evidence="2" key="1">
    <citation type="submission" date="2020-08" db="EMBL/GenBank/DDBJ databases">
        <title>Genome public.</title>
        <authorList>
            <person name="Liu C."/>
            <person name="Sun Q."/>
        </authorList>
    </citation>
    <scope>NUCLEOTIDE SEQUENCE</scope>
    <source>
        <strain evidence="2">NSJ-50</strain>
    </source>
</reference>
<name>A0A926FEM8_9FIRM</name>
<accession>A0A926FEM8</accession>
<protein>
    <submittedName>
        <fullName evidence="2">Hsp20 family protein</fullName>
    </submittedName>
</protein>
<dbReference type="AlphaFoldDB" id="A0A926FEM8"/>
<organism evidence="2 3">
    <name type="scientific">Qingrenia yutianensis</name>
    <dbReference type="NCBI Taxonomy" id="2763676"/>
    <lineage>
        <taxon>Bacteria</taxon>
        <taxon>Bacillati</taxon>
        <taxon>Bacillota</taxon>
        <taxon>Clostridia</taxon>
        <taxon>Eubacteriales</taxon>
        <taxon>Oscillospiraceae</taxon>
        <taxon>Qingrenia</taxon>
    </lineage>
</organism>
<proteinExistence type="predicted"/>
<feature type="domain" description="SHSP" evidence="1">
    <location>
        <begin position="19"/>
        <end position="62"/>
    </location>
</feature>
<gene>
    <name evidence="2" type="ORF">H8706_10670</name>
</gene>
<dbReference type="SUPFAM" id="SSF49764">
    <property type="entry name" value="HSP20-like chaperones"/>
    <property type="match status" value="1"/>
</dbReference>
<evidence type="ECO:0000259" key="1">
    <source>
        <dbReference type="Pfam" id="PF00011"/>
    </source>
</evidence>
<dbReference type="Pfam" id="PF00011">
    <property type="entry name" value="HSP20"/>
    <property type="match status" value="1"/>
</dbReference>
<dbReference type="EMBL" id="JACRTE010000021">
    <property type="protein sequence ID" value="MBC8597322.1"/>
    <property type="molecule type" value="Genomic_DNA"/>
</dbReference>